<reference evidence="4" key="1">
    <citation type="journal article" date="2007" name="PLoS ONE">
        <title>Complete mitochondrial genome sequence of three tetrahymena species reveals mutation hot spots and accelerated nonsynonymous substitutions in Ymf genes.</title>
        <authorList>
            <person name="Moradian M.M."/>
            <person name="Beglaryan D."/>
            <person name="Skozylas J.M."/>
            <person name="Kerikorian V."/>
        </authorList>
    </citation>
    <scope>NUCLEOTIDE SEQUENCE</scope>
    <source>
        <strain evidence="4">RP</strain>
    </source>
</reference>
<accession>Q09F59</accession>
<dbReference type="GO" id="GO:0032543">
    <property type="term" value="P:mitochondrial translation"/>
    <property type="evidence" value="ECO:0007669"/>
    <property type="project" value="TreeGrafter"/>
</dbReference>
<gene>
    <name evidence="4" type="primary">rpl16</name>
</gene>
<geneLocation type="mitochondrion" evidence="4"/>
<dbReference type="AlphaFoldDB" id="Q09F59"/>
<sequence length="143" mass="17418">MRFKNISNTKQVSFKLRNYKKTTKFNFVFGNSMFILYKNTRFESIYFELFRKFIKNLIKKKNIDIIEKNYWIFLRMNTPLTKKSKNSRMGKGKGALYRWVVRLPKGYKLLEFKNINYFRLLNISKKWSKRLSLPVSLISKINF</sequence>
<dbReference type="PROSITE" id="PS00701">
    <property type="entry name" value="RIBOSOMAL_L16_2"/>
    <property type="match status" value="1"/>
</dbReference>
<comment type="similarity">
    <text evidence="1">Belongs to the universal ribosomal protein uL16 family.</text>
</comment>
<protein>
    <submittedName>
        <fullName evidence="4">Ribosomal protein L16</fullName>
    </submittedName>
</protein>
<dbReference type="Gene3D" id="3.90.1170.10">
    <property type="entry name" value="Ribosomal protein L10e/L16"/>
    <property type="match status" value="1"/>
</dbReference>
<dbReference type="GO" id="GO:0019843">
    <property type="term" value="F:rRNA binding"/>
    <property type="evidence" value="ECO:0007669"/>
    <property type="project" value="InterPro"/>
</dbReference>
<dbReference type="RefSeq" id="YP_740783.1">
    <property type="nucleotide sequence ID" value="NC_008338.1"/>
</dbReference>
<name>Q09F59_TETPR</name>
<keyword evidence="3" id="KW-0687">Ribonucleoprotein</keyword>
<dbReference type="GeneID" id="4271456"/>
<evidence type="ECO:0000256" key="1">
    <source>
        <dbReference type="ARBA" id="ARBA00008931"/>
    </source>
</evidence>
<dbReference type="InterPro" id="IPR047873">
    <property type="entry name" value="Ribosomal_uL16"/>
</dbReference>
<evidence type="ECO:0000313" key="4">
    <source>
        <dbReference type="EMBL" id="ABI51692.1"/>
    </source>
</evidence>
<dbReference type="SUPFAM" id="SSF54686">
    <property type="entry name" value="Ribosomal protein L16p/L10e"/>
    <property type="match status" value="1"/>
</dbReference>
<organism evidence="4">
    <name type="scientific">Tetrahymena paravorax</name>
    <dbReference type="NCBI Taxonomy" id="5905"/>
    <lineage>
        <taxon>Eukaryota</taxon>
        <taxon>Sar</taxon>
        <taxon>Alveolata</taxon>
        <taxon>Ciliophora</taxon>
        <taxon>Intramacronucleata</taxon>
        <taxon>Oligohymenophorea</taxon>
        <taxon>Hymenostomatida</taxon>
        <taxon>Tetrahymenina</taxon>
        <taxon>Tetrahymenidae</taxon>
        <taxon>Tetrahymena</taxon>
    </lineage>
</organism>
<dbReference type="GO" id="GO:0003735">
    <property type="term" value="F:structural constituent of ribosome"/>
    <property type="evidence" value="ECO:0007669"/>
    <property type="project" value="InterPro"/>
</dbReference>
<evidence type="ECO:0000256" key="2">
    <source>
        <dbReference type="ARBA" id="ARBA00022980"/>
    </source>
</evidence>
<dbReference type="Pfam" id="PF00252">
    <property type="entry name" value="Ribosomal_L16"/>
    <property type="match status" value="1"/>
</dbReference>
<dbReference type="InterPro" id="IPR000114">
    <property type="entry name" value="Ribosomal_uL16_bact-type"/>
</dbReference>
<dbReference type="EMBL" id="DQ927304">
    <property type="protein sequence ID" value="ABI51692.1"/>
    <property type="molecule type" value="Genomic_DNA"/>
</dbReference>
<dbReference type="InterPro" id="IPR036920">
    <property type="entry name" value="Ribosomal_uL16_sf"/>
</dbReference>
<dbReference type="GO" id="GO:0005762">
    <property type="term" value="C:mitochondrial large ribosomal subunit"/>
    <property type="evidence" value="ECO:0007669"/>
    <property type="project" value="TreeGrafter"/>
</dbReference>
<dbReference type="InterPro" id="IPR020798">
    <property type="entry name" value="Ribosomal_uL16_CS"/>
</dbReference>
<keyword evidence="2 4" id="KW-0689">Ribosomal protein</keyword>
<dbReference type="PANTHER" id="PTHR12220:SF13">
    <property type="entry name" value="LARGE RIBOSOMAL SUBUNIT PROTEIN UL16M"/>
    <property type="match status" value="1"/>
</dbReference>
<dbReference type="InterPro" id="IPR016180">
    <property type="entry name" value="Ribosomal_uL16_dom"/>
</dbReference>
<proteinExistence type="inferred from homology"/>
<dbReference type="CDD" id="cd01433">
    <property type="entry name" value="Ribosomal_L16_L10e"/>
    <property type="match status" value="1"/>
</dbReference>
<evidence type="ECO:0000256" key="3">
    <source>
        <dbReference type="ARBA" id="ARBA00023274"/>
    </source>
</evidence>
<keyword evidence="4" id="KW-0496">Mitochondrion</keyword>
<dbReference type="PANTHER" id="PTHR12220">
    <property type="entry name" value="50S/60S RIBOSOMAL PROTEIN L16"/>
    <property type="match status" value="1"/>
</dbReference>